<protein>
    <submittedName>
        <fullName evidence="2">Uncharacterized protein</fullName>
    </submittedName>
</protein>
<evidence type="ECO:0000256" key="1">
    <source>
        <dbReference type="SAM" id="SignalP"/>
    </source>
</evidence>
<evidence type="ECO:0000313" key="3">
    <source>
        <dbReference type="Proteomes" id="UP000324022"/>
    </source>
</evidence>
<organism evidence="2 3">
    <name type="scientific">Ustilago trichophora</name>
    <dbReference type="NCBI Taxonomy" id="86804"/>
    <lineage>
        <taxon>Eukaryota</taxon>
        <taxon>Fungi</taxon>
        <taxon>Dikarya</taxon>
        <taxon>Basidiomycota</taxon>
        <taxon>Ustilaginomycotina</taxon>
        <taxon>Ustilaginomycetes</taxon>
        <taxon>Ustilaginales</taxon>
        <taxon>Ustilaginaceae</taxon>
        <taxon>Ustilago</taxon>
    </lineage>
</organism>
<gene>
    <name evidence="2" type="ORF">UTRI_10679</name>
</gene>
<evidence type="ECO:0000313" key="2">
    <source>
        <dbReference type="EMBL" id="SPO26958.1"/>
    </source>
</evidence>
<feature type="chain" id="PRO_5022966595" evidence="1">
    <location>
        <begin position="27"/>
        <end position="209"/>
    </location>
</feature>
<reference evidence="2 3" key="1">
    <citation type="submission" date="2018-03" db="EMBL/GenBank/DDBJ databases">
        <authorList>
            <person name="Guldener U."/>
        </authorList>
    </citation>
    <scope>NUCLEOTIDE SEQUENCE [LARGE SCALE GENOMIC DNA]</scope>
    <source>
        <strain evidence="2 3">NBRC100155</strain>
    </source>
</reference>
<dbReference type="EMBL" id="OOIN01000016">
    <property type="protein sequence ID" value="SPO26958.1"/>
    <property type="molecule type" value="Genomic_DNA"/>
</dbReference>
<sequence>MLALRLQNILLSTFLIIVALVALVIAADEPELSAEDEWEFAKALRRFTENRHPSGQDRFRIFGDRELGFYNARHNEYKSQLHDEDPNKHLGLAALLHEDASSGPKILAWSNDAASSSRSSYAGSKPEHAVRGPVYYSTVVTPNSQIGRLGGLAKSGPDHPNGMQAMTFWKYDKVVVRLLGIKTLSYYHEQWHLRRLQDAIPLDSVFLIH</sequence>
<name>A0A5C3E906_9BASI</name>
<dbReference type="AlphaFoldDB" id="A0A5C3E906"/>
<keyword evidence="1" id="KW-0732">Signal</keyword>
<proteinExistence type="predicted"/>
<feature type="signal peptide" evidence="1">
    <location>
        <begin position="1"/>
        <end position="26"/>
    </location>
</feature>
<accession>A0A5C3E906</accession>
<keyword evidence="3" id="KW-1185">Reference proteome</keyword>
<dbReference type="Proteomes" id="UP000324022">
    <property type="component" value="Unassembled WGS sequence"/>
</dbReference>